<dbReference type="InterPro" id="IPR043128">
    <property type="entry name" value="Rev_trsase/Diguanyl_cyclase"/>
</dbReference>
<evidence type="ECO:0000256" key="5">
    <source>
        <dbReference type="ARBA" id="ARBA00022759"/>
    </source>
</evidence>
<dbReference type="Gene3D" id="3.30.70.270">
    <property type="match status" value="2"/>
</dbReference>
<organism evidence="9 10">
    <name type="scientific">Lactuca virosa</name>
    <dbReference type="NCBI Taxonomy" id="75947"/>
    <lineage>
        <taxon>Eukaryota</taxon>
        <taxon>Viridiplantae</taxon>
        <taxon>Streptophyta</taxon>
        <taxon>Embryophyta</taxon>
        <taxon>Tracheophyta</taxon>
        <taxon>Spermatophyta</taxon>
        <taxon>Magnoliopsida</taxon>
        <taxon>eudicotyledons</taxon>
        <taxon>Gunneridae</taxon>
        <taxon>Pentapetalae</taxon>
        <taxon>asterids</taxon>
        <taxon>campanulids</taxon>
        <taxon>Asterales</taxon>
        <taxon>Asteraceae</taxon>
        <taxon>Cichorioideae</taxon>
        <taxon>Cichorieae</taxon>
        <taxon>Lactucinae</taxon>
        <taxon>Lactuca</taxon>
    </lineage>
</organism>
<evidence type="ECO:0000256" key="6">
    <source>
        <dbReference type="ARBA" id="ARBA00022801"/>
    </source>
</evidence>
<dbReference type="PROSITE" id="PS50878">
    <property type="entry name" value="RT_POL"/>
    <property type="match status" value="1"/>
</dbReference>
<evidence type="ECO:0000256" key="3">
    <source>
        <dbReference type="ARBA" id="ARBA00022695"/>
    </source>
</evidence>
<keyword evidence="1" id="KW-0645">Protease</keyword>
<dbReference type="FunFam" id="3.10.10.10:FF:000007">
    <property type="entry name" value="Retrovirus-related Pol polyprotein from transposon 17.6-like Protein"/>
    <property type="match status" value="1"/>
</dbReference>
<keyword evidence="5" id="KW-0255">Endonuclease</keyword>
<evidence type="ECO:0000256" key="4">
    <source>
        <dbReference type="ARBA" id="ARBA00022722"/>
    </source>
</evidence>
<dbReference type="Pfam" id="PF00078">
    <property type="entry name" value="RVT_1"/>
    <property type="match status" value="1"/>
</dbReference>
<dbReference type="PANTHER" id="PTHR24559">
    <property type="entry name" value="TRANSPOSON TY3-I GAG-POL POLYPROTEIN"/>
    <property type="match status" value="1"/>
</dbReference>
<protein>
    <recommendedName>
        <fullName evidence="8">Reverse transcriptase domain-containing protein</fullName>
    </recommendedName>
</protein>
<dbReference type="InterPro" id="IPR053134">
    <property type="entry name" value="RNA-dir_DNA_polymerase"/>
</dbReference>
<dbReference type="InterPro" id="IPR000477">
    <property type="entry name" value="RT_dom"/>
</dbReference>
<name>A0AAU9MWB7_9ASTR</name>
<feature type="domain" description="Reverse transcriptase" evidence="8">
    <location>
        <begin position="1"/>
        <end position="141"/>
    </location>
</feature>
<keyword evidence="2" id="KW-0808">Transferase</keyword>
<keyword evidence="3" id="KW-0548">Nucleotidyltransferase</keyword>
<sequence>MVKNRYPLPRIDDLFDQLQGASWFSKIDLRSGYHQVRVREEDVEKTAFQTRYGHYEFVVMPFGLTNTPAVLMDLMNRVCRPMLDRSVIVFIDDILVYSKTREQHEEHLRELLGVLRRERLYAKFSKCEFWLREVQFLGHLVNQDGILVDPPKIEAVMYWEVPKSPSDIRSFLGLAGYYRRIIQNFSKIAVPLTRLTRKAVDFRWGHE</sequence>
<dbReference type="Proteomes" id="UP001157418">
    <property type="component" value="Unassembled WGS sequence"/>
</dbReference>
<dbReference type="PANTHER" id="PTHR24559:SF456">
    <property type="entry name" value="NUCLEOTIDYLTRANSFERASE, RIBONUCLEASE H"/>
    <property type="match status" value="1"/>
</dbReference>
<dbReference type="Gene3D" id="3.10.10.10">
    <property type="entry name" value="HIV Type 1 Reverse Transcriptase, subunit A, domain 1"/>
    <property type="match status" value="1"/>
</dbReference>
<keyword evidence="10" id="KW-1185">Reference proteome</keyword>
<dbReference type="CDD" id="cd01647">
    <property type="entry name" value="RT_LTR"/>
    <property type="match status" value="1"/>
</dbReference>
<accession>A0AAU9MWB7</accession>
<dbReference type="GO" id="GO:0006508">
    <property type="term" value="P:proteolysis"/>
    <property type="evidence" value="ECO:0007669"/>
    <property type="project" value="UniProtKB-KW"/>
</dbReference>
<comment type="caution">
    <text evidence="9">The sequence shown here is derived from an EMBL/GenBank/DDBJ whole genome shotgun (WGS) entry which is preliminary data.</text>
</comment>
<dbReference type="EMBL" id="CAKMRJ010003334">
    <property type="protein sequence ID" value="CAH1430887.1"/>
    <property type="molecule type" value="Genomic_DNA"/>
</dbReference>
<dbReference type="GO" id="GO:0008233">
    <property type="term" value="F:peptidase activity"/>
    <property type="evidence" value="ECO:0007669"/>
    <property type="project" value="UniProtKB-KW"/>
</dbReference>
<evidence type="ECO:0000256" key="2">
    <source>
        <dbReference type="ARBA" id="ARBA00022679"/>
    </source>
</evidence>
<dbReference type="GO" id="GO:0004519">
    <property type="term" value="F:endonuclease activity"/>
    <property type="evidence" value="ECO:0007669"/>
    <property type="project" value="UniProtKB-KW"/>
</dbReference>
<dbReference type="AlphaFoldDB" id="A0AAU9MWB7"/>
<keyword evidence="6" id="KW-0378">Hydrolase</keyword>
<evidence type="ECO:0000256" key="1">
    <source>
        <dbReference type="ARBA" id="ARBA00022670"/>
    </source>
</evidence>
<evidence type="ECO:0000256" key="7">
    <source>
        <dbReference type="ARBA" id="ARBA00022918"/>
    </source>
</evidence>
<evidence type="ECO:0000259" key="8">
    <source>
        <dbReference type="PROSITE" id="PS50878"/>
    </source>
</evidence>
<dbReference type="InterPro" id="IPR043502">
    <property type="entry name" value="DNA/RNA_pol_sf"/>
</dbReference>
<evidence type="ECO:0000313" key="10">
    <source>
        <dbReference type="Proteomes" id="UP001157418"/>
    </source>
</evidence>
<keyword evidence="7" id="KW-0695">RNA-directed DNA polymerase</keyword>
<reference evidence="9 10" key="1">
    <citation type="submission" date="2022-01" db="EMBL/GenBank/DDBJ databases">
        <authorList>
            <person name="Xiong W."/>
            <person name="Schranz E."/>
        </authorList>
    </citation>
    <scope>NUCLEOTIDE SEQUENCE [LARGE SCALE GENOMIC DNA]</scope>
</reference>
<proteinExistence type="predicted"/>
<dbReference type="GO" id="GO:0003964">
    <property type="term" value="F:RNA-directed DNA polymerase activity"/>
    <property type="evidence" value="ECO:0007669"/>
    <property type="project" value="UniProtKB-KW"/>
</dbReference>
<gene>
    <name evidence="9" type="ORF">LVIROSA_LOCUS17631</name>
</gene>
<dbReference type="SUPFAM" id="SSF56672">
    <property type="entry name" value="DNA/RNA polymerases"/>
    <property type="match status" value="1"/>
</dbReference>
<keyword evidence="4" id="KW-0540">Nuclease</keyword>
<evidence type="ECO:0000313" key="9">
    <source>
        <dbReference type="EMBL" id="CAH1430887.1"/>
    </source>
</evidence>